<sequence length="56" mass="6256">SQGDKREAEEADIILFEVRGGETEEIGGRKSSLKAERGQKEKERRIREKGQVGRAG</sequence>
<evidence type="ECO:0000256" key="1">
    <source>
        <dbReference type="SAM" id="MobiDB-lite"/>
    </source>
</evidence>
<gene>
    <name evidence="2" type="ORF">MKW98_020937</name>
</gene>
<dbReference type="Proteomes" id="UP001202328">
    <property type="component" value="Unassembled WGS sequence"/>
</dbReference>
<evidence type="ECO:0000313" key="3">
    <source>
        <dbReference type="Proteomes" id="UP001202328"/>
    </source>
</evidence>
<proteinExistence type="predicted"/>
<comment type="caution">
    <text evidence="2">The sequence shown here is derived from an EMBL/GenBank/DDBJ whole genome shotgun (WGS) entry which is preliminary data.</text>
</comment>
<reference evidence="2" key="1">
    <citation type="submission" date="2022-04" db="EMBL/GenBank/DDBJ databases">
        <title>A functionally conserved STORR gene fusion in Papaver species that diverged 16.8 million years ago.</title>
        <authorList>
            <person name="Catania T."/>
        </authorList>
    </citation>
    <scope>NUCLEOTIDE SEQUENCE</scope>
    <source>
        <strain evidence="2">S-188037</strain>
    </source>
</reference>
<dbReference type="AlphaFoldDB" id="A0AAD4XU72"/>
<dbReference type="EMBL" id="JAJJMB010003050">
    <property type="protein sequence ID" value="KAI3949615.1"/>
    <property type="molecule type" value="Genomic_DNA"/>
</dbReference>
<accession>A0AAD4XU72</accession>
<name>A0AAD4XU72_9MAGN</name>
<feature type="non-terminal residue" evidence="2">
    <location>
        <position position="1"/>
    </location>
</feature>
<evidence type="ECO:0000313" key="2">
    <source>
        <dbReference type="EMBL" id="KAI3949615.1"/>
    </source>
</evidence>
<organism evidence="2 3">
    <name type="scientific">Papaver atlanticum</name>
    <dbReference type="NCBI Taxonomy" id="357466"/>
    <lineage>
        <taxon>Eukaryota</taxon>
        <taxon>Viridiplantae</taxon>
        <taxon>Streptophyta</taxon>
        <taxon>Embryophyta</taxon>
        <taxon>Tracheophyta</taxon>
        <taxon>Spermatophyta</taxon>
        <taxon>Magnoliopsida</taxon>
        <taxon>Ranunculales</taxon>
        <taxon>Papaveraceae</taxon>
        <taxon>Papaveroideae</taxon>
        <taxon>Papaver</taxon>
    </lineage>
</organism>
<feature type="region of interest" description="Disordered" evidence="1">
    <location>
        <begin position="22"/>
        <end position="56"/>
    </location>
</feature>
<protein>
    <submittedName>
        <fullName evidence="2">Uncharacterized protein</fullName>
    </submittedName>
</protein>
<keyword evidence="3" id="KW-1185">Reference proteome</keyword>